<dbReference type="GO" id="GO:0070917">
    <property type="term" value="F:inositol phosphoceramide synthase regulator activity"/>
    <property type="evidence" value="ECO:0007669"/>
    <property type="project" value="InterPro"/>
</dbReference>
<name>A0A9N9G1X0_9GLOM</name>
<dbReference type="AlphaFoldDB" id="A0A9N9G1X0"/>
<evidence type="ECO:0000313" key="2">
    <source>
        <dbReference type="EMBL" id="CAG8578913.1"/>
    </source>
</evidence>
<dbReference type="EMBL" id="CAJVPV010004784">
    <property type="protein sequence ID" value="CAG8578913.1"/>
    <property type="molecule type" value="Genomic_DNA"/>
</dbReference>
<feature type="transmembrane region" description="Helical" evidence="1">
    <location>
        <begin position="144"/>
        <end position="167"/>
    </location>
</feature>
<proteinExistence type="predicted"/>
<keyword evidence="1" id="KW-1133">Transmembrane helix</keyword>
<reference evidence="2" key="1">
    <citation type="submission" date="2021-06" db="EMBL/GenBank/DDBJ databases">
        <authorList>
            <person name="Kallberg Y."/>
            <person name="Tangrot J."/>
            <person name="Rosling A."/>
        </authorList>
    </citation>
    <scope>NUCLEOTIDE SEQUENCE</scope>
    <source>
        <strain evidence="2">CL551</strain>
    </source>
</reference>
<gene>
    <name evidence="2" type="ORF">AMORRO_LOCUS6816</name>
</gene>
<dbReference type="InterPro" id="IPR013862">
    <property type="entry name" value="Kei1"/>
</dbReference>
<accession>A0A9N9G1X0</accession>
<keyword evidence="1" id="KW-0812">Transmembrane</keyword>
<protein>
    <submittedName>
        <fullName evidence="2">18787_t:CDS:1</fullName>
    </submittedName>
</protein>
<feature type="transmembrane region" description="Helical" evidence="1">
    <location>
        <begin position="86"/>
        <end position="109"/>
    </location>
</feature>
<dbReference type="GO" id="GO:0006673">
    <property type="term" value="P:inositol phosphoceramide metabolic process"/>
    <property type="evidence" value="ECO:0007669"/>
    <property type="project" value="InterPro"/>
</dbReference>
<dbReference type="Pfam" id="PF08552">
    <property type="entry name" value="Kei1"/>
    <property type="match status" value="1"/>
</dbReference>
<evidence type="ECO:0000313" key="3">
    <source>
        <dbReference type="Proteomes" id="UP000789342"/>
    </source>
</evidence>
<dbReference type="PANTHER" id="PTHR28077:SF1">
    <property type="entry name" value="INOSITOL PHOSPHORYLCERAMIDE SYNTHASE REGULATORY SUBUNIT KEI1"/>
    <property type="match status" value="1"/>
</dbReference>
<keyword evidence="1" id="KW-0472">Membrane</keyword>
<organism evidence="2 3">
    <name type="scientific">Acaulospora morrowiae</name>
    <dbReference type="NCBI Taxonomy" id="94023"/>
    <lineage>
        <taxon>Eukaryota</taxon>
        <taxon>Fungi</taxon>
        <taxon>Fungi incertae sedis</taxon>
        <taxon>Mucoromycota</taxon>
        <taxon>Glomeromycotina</taxon>
        <taxon>Glomeromycetes</taxon>
        <taxon>Diversisporales</taxon>
        <taxon>Acaulosporaceae</taxon>
        <taxon>Acaulospora</taxon>
    </lineage>
</organism>
<comment type="caution">
    <text evidence="2">The sequence shown here is derived from an EMBL/GenBank/DDBJ whole genome shotgun (WGS) entry which is preliminary data.</text>
</comment>
<evidence type="ECO:0000256" key="1">
    <source>
        <dbReference type="SAM" id="Phobius"/>
    </source>
</evidence>
<feature type="transmembrane region" description="Helical" evidence="1">
    <location>
        <begin position="21"/>
        <end position="46"/>
    </location>
</feature>
<keyword evidence="3" id="KW-1185">Reference proteome</keyword>
<dbReference type="Proteomes" id="UP000789342">
    <property type="component" value="Unassembled WGS sequence"/>
</dbReference>
<dbReference type="GO" id="GO:0070916">
    <property type="term" value="C:inositol phosphoceramide synthase complex"/>
    <property type="evidence" value="ECO:0007669"/>
    <property type="project" value="TreeGrafter"/>
</dbReference>
<sequence>MSYIKKMRIRKFCGLVELQRGVILITTFALLNKLSGFFGMFTIFYGGDTISIISFFYSMVVSMAFAYFLYFGVLREDPRILYFYSLFYWMDLIVNIIFTFTFEVMWYLVMDHAPLRPKKERDNDNTISPQGTSSLPAWKVESTIANLILASVTIVHIYFGFVVHAYARFIEKHHHSTSRTSSFTFLKQEVDNNPLITSRYTSVEDDIESQI</sequence>
<dbReference type="OrthoDB" id="3338076at2759"/>
<feature type="transmembrane region" description="Helical" evidence="1">
    <location>
        <begin position="52"/>
        <end position="74"/>
    </location>
</feature>
<dbReference type="GO" id="GO:0000139">
    <property type="term" value="C:Golgi membrane"/>
    <property type="evidence" value="ECO:0007669"/>
    <property type="project" value="TreeGrafter"/>
</dbReference>
<dbReference type="PANTHER" id="PTHR28077">
    <property type="entry name" value="INOSITOL PHOSPHORYLCERAMIDE SYNTHASE REGULATORY SUBUNIT KEI1"/>
    <property type="match status" value="1"/>
</dbReference>